<dbReference type="Pfam" id="PF14158">
    <property type="entry name" value="YndJ"/>
    <property type="match status" value="1"/>
</dbReference>
<dbReference type="RefSeq" id="WP_272083950.1">
    <property type="nucleotide sequence ID" value="NZ_JAQNDL010000001.1"/>
</dbReference>
<keyword evidence="3" id="KW-1185">Reference proteome</keyword>
<sequence>MSLASLRARPSAIGLLVWSLVVCVRLGDLGDEATLAEVIVLFVVLVAVPRALLFTASEDMSPRTYANPTRLARIAGLAGLVAAVPALAPDLGPRAAAGLTAPWLLVCGFAALHGLLRLHVRRSLAPAELALDLALLLLPVAAVWLLVYRGDLVLGGFGGLAAVLTAGHFHAAGFGALVMVGLLGRGLGDLRDWTRPVYRLAAALLIFAFPLLAVGIGAGARPIELAGSGLYVLGLPLLAGLQLIAAVRLRDRPAWARVLLCVSSGALLLSTTLAGMFAAQGFYGAAVPILTMLRAHGLVNAIGFLGLGLLAWSGLHRATGPQPA</sequence>
<reference evidence="2 3" key="1">
    <citation type="submission" date="2022-11" db="EMBL/GenBank/DDBJ databases">
        <title>Minimal conservation of predation-associated metabolite biosynthetic gene clusters underscores biosynthetic potential of Myxococcota including descriptions for ten novel species: Archangium lansinium sp. nov., Myxococcus landrumus sp. nov., Nannocystis bai.</title>
        <authorList>
            <person name="Ahearne A."/>
            <person name="Stevens C."/>
            <person name="Dowd S."/>
        </authorList>
    </citation>
    <scope>NUCLEOTIDE SEQUENCE [LARGE SCALE GENOMIC DNA]</scope>
    <source>
        <strain evidence="2 3">BB15-2</strain>
    </source>
</reference>
<dbReference type="EMBL" id="JAQNDL010000001">
    <property type="protein sequence ID" value="MDC0715534.1"/>
    <property type="molecule type" value="Genomic_DNA"/>
</dbReference>
<comment type="caution">
    <text evidence="2">The sequence shown here is derived from an EMBL/GenBank/DDBJ whole genome shotgun (WGS) entry which is preliminary data.</text>
</comment>
<feature type="transmembrane region" description="Helical" evidence="1">
    <location>
        <begin position="130"/>
        <end position="148"/>
    </location>
</feature>
<evidence type="ECO:0000313" key="2">
    <source>
        <dbReference type="EMBL" id="MDC0715534.1"/>
    </source>
</evidence>
<feature type="transmembrane region" description="Helical" evidence="1">
    <location>
        <begin position="230"/>
        <end position="247"/>
    </location>
</feature>
<dbReference type="InterPro" id="IPR025450">
    <property type="entry name" value="YndJ-like"/>
</dbReference>
<name>A0ABT5DPL7_9BACT</name>
<feature type="transmembrane region" description="Helical" evidence="1">
    <location>
        <begin position="196"/>
        <end position="218"/>
    </location>
</feature>
<accession>A0ABT5DPL7</accession>
<keyword evidence="1" id="KW-0472">Membrane</keyword>
<gene>
    <name evidence="2" type="ORF">POL25_01445</name>
</gene>
<feature type="transmembrane region" description="Helical" evidence="1">
    <location>
        <begin position="33"/>
        <end position="51"/>
    </location>
</feature>
<feature type="transmembrane region" description="Helical" evidence="1">
    <location>
        <begin position="295"/>
        <end position="315"/>
    </location>
</feature>
<evidence type="ECO:0000313" key="3">
    <source>
        <dbReference type="Proteomes" id="UP001221686"/>
    </source>
</evidence>
<feature type="transmembrane region" description="Helical" evidence="1">
    <location>
        <begin position="71"/>
        <end position="88"/>
    </location>
</feature>
<protein>
    <submittedName>
        <fullName evidence="2">YndJ family transporter</fullName>
    </submittedName>
</protein>
<feature type="transmembrane region" description="Helical" evidence="1">
    <location>
        <begin position="259"/>
        <end position="283"/>
    </location>
</feature>
<dbReference type="Proteomes" id="UP001221686">
    <property type="component" value="Unassembled WGS sequence"/>
</dbReference>
<feature type="transmembrane region" description="Helical" evidence="1">
    <location>
        <begin position="160"/>
        <end position="184"/>
    </location>
</feature>
<keyword evidence="1" id="KW-1133">Transmembrane helix</keyword>
<proteinExistence type="predicted"/>
<organism evidence="2 3">
    <name type="scientific">Nannocystis bainbridge</name>
    <dbReference type="NCBI Taxonomy" id="2995303"/>
    <lineage>
        <taxon>Bacteria</taxon>
        <taxon>Pseudomonadati</taxon>
        <taxon>Myxococcota</taxon>
        <taxon>Polyangia</taxon>
        <taxon>Nannocystales</taxon>
        <taxon>Nannocystaceae</taxon>
        <taxon>Nannocystis</taxon>
    </lineage>
</organism>
<evidence type="ECO:0000256" key="1">
    <source>
        <dbReference type="SAM" id="Phobius"/>
    </source>
</evidence>
<feature type="transmembrane region" description="Helical" evidence="1">
    <location>
        <begin position="100"/>
        <end position="118"/>
    </location>
</feature>
<keyword evidence="1" id="KW-0812">Transmembrane</keyword>